<dbReference type="Gene3D" id="1.20.81.30">
    <property type="entry name" value="Type II secretion system (T2SS), domain F"/>
    <property type="match status" value="2"/>
</dbReference>
<proteinExistence type="inferred from homology"/>
<organism evidence="9 10">
    <name type="scientific">Bradyrhizobium jicamae</name>
    <dbReference type="NCBI Taxonomy" id="280332"/>
    <lineage>
        <taxon>Bacteria</taxon>
        <taxon>Pseudomonadati</taxon>
        <taxon>Pseudomonadota</taxon>
        <taxon>Alphaproteobacteria</taxon>
        <taxon>Hyphomicrobiales</taxon>
        <taxon>Nitrobacteraceae</taxon>
        <taxon>Bradyrhizobium</taxon>
    </lineage>
</organism>
<evidence type="ECO:0000256" key="1">
    <source>
        <dbReference type="ARBA" id="ARBA00004651"/>
    </source>
</evidence>
<dbReference type="Proteomes" id="UP000050863">
    <property type="component" value="Unassembled WGS sequence"/>
</dbReference>
<sequence length="421" mass="44549">MATFHYKAYTARGAITAGTIVAEGVDAAIDALYGAGLTPFETHGVADQAPARALQPSASPQETETSVWKREVVQSNRFGLKELTAFTVELASLINSGLTLDAAFRIIAGPGASPKTARLANGLLKDVLAGLQLSEAMAQRADVFPSDYRAILAAGEAGGVTGRVLTQIAELLGRRLEIRNKITSALVYPMVLILMSLVSVVVIVFVLIPSISPIFTDAGLPLPGILHFFEEVQDNWLIVLLASALCGAAGFVAWGRAKQNPEVMLGVDRLKCLLPVVGRLVQSREAGGFARALGTLLVARVPLMSAMQTARALVTNRHLNALYGNAIKRVPEGTPMHRAFDSDGLLPPASLRLVAVGEESGQLGPMLIQVATVIEADLQRRIERMVGLLTPALTLLIGGSIGGLIMHVMSAVLSINNLAFQ</sequence>
<reference evidence="9 10" key="1">
    <citation type="submission" date="2014-03" db="EMBL/GenBank/DDBJ databases">
        <title>Bradyrhizobium valentinum sp. nov., isolated from effective nodules of Lupinus mariae-josephae, a lupine endemic of basic-lime soils in Eastern Spain.</title>
        <authorList>
            <person name="Duran D."/>
            <person name="Rey L."/>
            <person name="Navarro A."/>
            <person name="Busquets A."/>
            <person name="Imperial J."/>
            <person name="Ruiz-Argueso T."/>
        </authorList>
    </citation>
    <scope>NUCLEOTIDE SEQUENCE [LARGE SCALE GENOMIC DNA]</scope>
    <source>
        <strain evidence="9 10">PAC68</strain>
    </source>
</reference>
<comment type="caution">
    <text evidence="9">The sequence shown here is derived from an EMBL/GenBank/DDBJ whole genome shotgun (WGS) entry which is preliminary data.</text>
</comment>
<dbReference type="InterPro" id="IPR042094">
    <property type="entry name" value="T2SS_GspF_sf"/>
</dbReference>
<name>A0A0R3LC25_9BRAD</name>
<comment type="similarity">
    <text evidence="2">Belongs to the GSP F family.</text>
</comment>
<dbReference type="InterPro" id="IPR018076">
    <property type="entry name" value="T2SS_GspF_dom"/>
</dbReference>
<dbReference type="PRINTS" id="PR00812">
    <property type="entry name" value="BCTERIALGSPF"/>
</dbReference>
<protein>
    <recommendedName>
        <fullName evidence="8">Type II secretion system protein GspF domain-containing protein</fullName>
    </recommendedName>
</protein>
<dbReference type="EMBL" id="LLXZ01000148">
    <property type="protein sequence ID" value="KRR03229.1"/>
    <property type="molecule type" value="Genomic_DNA"/>
</dbReference>
<feature type="transmembrane region" description="Helical" evidence="7">
    <location>
        <begin position="185"/>
        <end position="215"/>
    </location>
</feature>
<gene>
    <name evidence="9" type="ORF">CQ12_40250</name>
</gene>
<feature type="transmembrane region" description="Helical" evidence="7">
    <location>
        <begin position="235"/>
        <end position="254"/>
    </location>
</feature>
<keyword evidence="10" id="KW-1185">Reference proteome</keyword>
<dbReference type="RefSeq" id="WP_057837758.1">
    <property type="nucleotide sequence ID" value="NZ_LLXZ01000148.1"/>
</dbReference>
<dbReference type="PANTHER" id="PTHR30012">
    <property type="entry name" value="GENERAL SECRETION PATHWAY PROTEIN"/>
    <property type="match status" value="1"/>
</dbReference>
<evidence type="ECO:0000256" key="3">
    <source>
        <dbReference type="ARBA" id="ARBA00022475"/>
    </source>
</evidence>
<evidence type="ECO:0000313" key="9">
    <source>
        <dbReference type="EMBL" id="KRR03229.1"/>
    </source>
</evidence>
<dbReference type="OrthoDB" id="9805682at2"/>
<dbReference type="InterPro" id="IPR003004">
    <property type="entry name" value="GspF/PilC"/>
</dbReference>
<evidence type="ECO:0000256" key="4">
    <source>
        <dbReference type="ARBA" id="ARBA00022692"/>
    </source>
</evidence>
<keyword evidence="3" id="KW-1003">Cell membrane</keyword>
<evidence type="ECO:0000256" key="7">
    <source>
        <dbReference type="SAM" id="Phobius"/>
    </source>
</evidence>
<comment type="subcellular location">
    <subcellularLocation>
        <location evidence="1">Cell membrane</location>
        <topology evidence="1">Multi-pass membrane protein</topology>
    </subcellularLocation>
</comment>
<dbReference type="GO" id="GO:0015628">
    <property type="term" value="P:protein secretion by the type II secretion system"/>
    <property type="evidence" value="ECO:0007669"/>
    <property type="project" value="TreeGrafter"/>
</dbReference>
<keyword evidence="6 7" id="KW-0472">Membrane</keyword>
<feature type="transmembrane region" description="Helical" evidence="7">
    <location>
        <begin position="388"/>
        <end position="415"/>
    </location>
</feature>
<dbReference type="Pfam" id="PF00482">
    <property type="entry name" value="T2SSF"/>
    <property type="match status" value="2"/>
</dbReference>
<evidence type="ECO:0000259" key="8">
    <source>
        <dbReference type="Pfam" id="PF00482"/>
    </source>
</evidence>
<dbReference type="STRING" id="280332.CQ12_40250"/>
<dbReference type="AlphaFoldDB" id="A0A0R3LC25"/>
<feature type="domain" description="Type II secretion system protein GspF" evidence="8">
    <location>
        <begin position="289"/>
        <end position="409"/>
    </location>
</feature>
<evidence type="ECO:0000256" key="5">
    <source>
        <dbReference type="ARBA" id="ARBA00022989"/>
    </source>
</evidence>
<evidence type="ECO:0000256" key="2">
    <source>
        <dbReference type="ARBA" id="ARBA00005745"/>
    </source>
</evidence>
<dbReference type="PANTHER" id="PTHR30012:SF0">
    <property type="entry name" value="TYPE II SECRETION SYSTEM PROTEIN F-RELATED"/>
    <property type="match status" value="1"/>
</dbReference>
<dbReference type="GO" id="GO:0005886">
    <property type="term" value="C:plasma membrane"/>
    <property type="evidence" value="ECO:0007669"/>
    <property type="project" value="UniProtKB-SubCell"/>
</dbReference>
<feature type="domain" description="Type II secretion system protein GspF" evidence="8">
    <location>
        <begin position="87"/>
        <end position="209"/>
    </location>
</feature>
<keyword evidence="4 7" id="KW-0812">Transmembrane</keyword>
<accession>A0A0R3LC25</accession>
<evidence type="ECO:0000256" key="6">
    <source>
        <dbReference type="ARBA" id="ARBA00023136"/>
    </source>
</evidence>
<evidence type="ECO:0000313" key="10">
    <source>
        <dbReference type="Proteomes" id="UP000050863"/>
    </source>
</evidence>
<keyword evidence="5 7" id="KW-1133">Transmembrane helix</keyword>